<keyword evidence="2" id="KW-1003">Cell membrane</keyword>
<dbReference type="GO" id="GO:0005886">
    <property type="term" value="C:plasma membrane"/>
    <property type="evidence" value="ECO:0007669"/>
    <property type="project" value="UniProtKB-SubCell"/>
</dbReference>
<organism evidence="8 9">
    <name type="scientific">Acidithiobacillus ferrivorans</name>
    <dbReference type="NCBI Taxonomy" id="160808"/>
    <lineage>
        <taxon>Bacteria</taxon>
        <taxon>Pseudomonadati</taxon>
        <taxon>Pseudomonadota</taxon>
        <taxon>Acidithiobacillia</taxon>
        <taxon>Acidithiobacillales</taxon>
        <taxon>Acidithiobacillaceae</taxon>
        <taxon>Acidithiobacillus</taxon>
    </lineage>
</organism>
<comment type="subcellular location">
    <subcellularLocation>
        <location evidence="1">Cell membrane</location>
        <topology evidence="1">Multi-pass membrane protein</topology>
    </subcellularLocation>
</comment>
<feature type="non-terminal residue" evidence="8">
    <location>
        <position position="1"/>
    </location>
</feature>
<dbReference type="Proteomes" id="UP000216779">
    <property type="component" value="Unassembled WGS sequence"/>
</dbReference>
<comment type="caution">
    <text evidence="8">The sequence shown here is derived from an EMBL/GenBank/DDBJ whole genome shotgun (WGS) entry which is preliminary data.</text>
</comment>
<evidence type="ECO:0000313" key="8">
    <source>
        <dbReference type="EMBL" id="OYV78894.1"/>
    </source>
</evidence>
<feature type="transmembrane region" description="Helical" evidence="6">
    <location>
        <begin position="123"/>
        <end position="142"/>
    </location>
</feature>
<dbReference type="InterPro" id="IPR038766">
    <property type="entry name" value="Membrane_comp_ABC_pdt"/>
</dbReference>
<evidence type="ECO:0000313" key="9">
    <source>
        <dbReference type="Proteomes" id="UP000216779"/>
    </source>
</evidence>
<evidence type="ECO:0000256" key="3">
    <source>
        <dbReference type="ARBA" id="ARBA00022692"/>
    </source>
</evidence>
<evidence type="ECO:0000256" key="6">
    <source>
        <dbReference type="SAM" id="Phobius"/>
    </source>
</evidence>
<keyword evidence="3 6" id="KW-0812">Transmembrane</keyword>
<evidence type="ECO:0000256" key="2">
    <source>
        <dbReference type="ARBA" id="ARBA00022475"/>
    </source>
</evidence>
<feature type="transmembrane region" description="Helical" evidence="6">
    <location>
        <begin position="27"/>
        <end position="51"/>
    </location>
</feature>
<dbReference type="AlphaFoldDB" id="A0A257T0I7"/>
<evidence type="ECO:0000256" key="5">
    <source>
        <dbReference type="ARBA" id="ARBA00023136"/>
    </source>
</evidence>
<protein>
    <submittedName>
        <fullName evidence="8">ABC transporter permease</fullName>
    </submittedName>
</protein>
<keyword evidence="4 6" id="KW-1133">Transmembrane helix</keyword>
<reference evidence="8 9" key="1">
    <citation type="submission" date="2017-03" db="EMBL/GenBank/DDBJ databases">
        <title>Lifting the veil on microbial sulfur biogeochemistry in mining wastewaters.</title>
        <authorList>
            <person name="Kantor R.S."/>
            <person name="Colenbrander Nelson T."/>
            <person name="Marshall S."/>
            <person name="Bennett D."/>
            <person name="Apte S."/>
            <person name="Camacho D."/>
            <person name="Thomas B.C."/>
            <person name="Warren L.A."/>
            <person name="Banfield J.F."/>
        </authorList>
    </citation>
    <scope>NUCLEOTIDE SEQUENCE [LARGE SCALE GENOMIC DNA]</scope>
    <source>
        <strain evidence="8">21-59-9</strain>
    </source>
</reference>
<accession>A0A257T0I7</accession>
<sequence length="157" mass="17098">PDGGQLLVATPKEIRSKSLQIFNQSFAATYALEAVAMVIGLLGVSSGFGAQTLMRRNEYAMLRHLGLRRRDLLILLFAEGSVLSLLGIFIGGALGMAISVILIEVVNPQSFHWHMGFRPSWPLLLTLSAILWLASTATMVLAGRRAVRHTSAVLRDD</sequence>
<dbReference type="PANTHER" id="PTHR30287:SF2">
    <property type="entry name" value="BLL1001 PROTEIN"/>
    <property type="match status" value="1"/>
</dbReference>
<evidence type="ECO:0000256" key="4">
    <source>
        <dbReference type="ARBA" id="ARBA00022989"/>
    </source>
</evidence>
<feature type="transmembrane region" description="Helical" evidence="6">
    <location>
        <begin position="72"/>
        <end position="103"/>
    </location>
</feature>
<proteinExistence type="predicted"/>
<dbReference type="Pfam" id="PF02687">
    <property type="entry name" value="FtsX"/>
    <property type="match status" value="1"/>
</dbReference>
<gene>
    <name evidence="8" type="ORF">B7Z70_08710</name>
</gene>
<keyword evidence="5 6" id="KW-0472">Membrane</keyword>
<feature type="domain" description="ABC3 transporter permease C-terminal" evidence="7">
    <location>
        <begin position="34"/>
        <end position="149"/>
    </location>
</feature>
<dbReference type="InterPro" id="IPR003838">
    <property type="entry name" value="ABC3_permease_C"/>
</dbReference>
<dbReference type="EMBL" id="NCBC01000314">
    <property type="protein sequence ID" value="OYV78894.1"/>
    <property type="molecule type" value="Genomic_DNA"/>
</dbReference>
<evidence type="ECO:0000259" key="7">
    <source>
        <dbReference type="Pfam" id="PF02687"/>
    </source>
</evidence>
<name>A0A257T0I7_9PROT</name>
<evidence type="ECO:0000256" key="1">
    <source>
        <dbReference type="ARBA" id="ARBA00004651"/>
    </source>
</evidence>
<dbReference type="PANTHER" id="PTHR30287">
    <property type="entry name" value="MEMBRANE COMPONENT OF PREDICTED ABC SUPERFAMILY METABOLITE UPTAKE TRANSPORTER"/>
    <property type="match status" value="1"/>
</dbReference>